<comment type="similarity">
    <text evidence="1 4">Belongs to the GST superfamily. Kappa family.</text>
</comment>
<dbReference type="GO" id="GO:0005777">
    <property type="term" value="C:peroxisome"/>
    <property type="evidence" value="ECO:0007669"/>
    <property type="project" value="TreeGrafter"/>
</dbReference>
<dbReference type="EC" id="2.5.1.18" evidence="4"/>
<dbReference type="EMBL" id="JADCTT010000010">
    <property type="protein sequence ID" value="KAF9747689.1"/>
    <property type="molecule type" value="Genomic_DNA"/>
</dbReference>
<keyword evidence="2 4" id="KW-0808">Transferase</keyword>
<dbReference type="Gene3D" id="3.40.30.10">
    <property type="entry name" value="Glutaredoxin"/>
    <property type="match status" value="1"/>
</dbReference>
<dbReference type="GO" id="GO:0004364">
    <property type="term" value="F:glutathione transferase activity"/>
    <property type="evidence" value="ECO:0007669"/>
    <property type="project" value="UniProtKB-UniRule"/>
</dbReference>
<proteinExistence type="inferred from homology"/>
<evidence type="ECO:0000256" key="5">
    <source>
        <dbReference type="PIRSR" id="PIRSR006386-1"/>
    </source>
</evidence>
<evidence type="ECO:0000313" key="8">
    <source>
        <dbReference type="EMBL" id="KAF9747689.1"/>
    </source>
</evidence>
<dbReference type="FunFam" id="3.40.30.10:FF:000096">
    <property type="entry name" value="Glutathione S-transferase kappa"/>
    <property type="match status" value="1"/>
</dbReference>
<dbReference type="Pfam" id="PF01323">
    <property type="entry name" value="DSBA"/>
    <property type="match status" value="1"/>
</dbReference>
<evidence type="ECO:0000313" key="7">
    <source>
        <dbReference type="EMBL" id="CEO51773.1"/>
    </source>
</evidence>
<comment type="catalytic activity">
    <reaction evidence="3 4">
        <text>RX + glutathione = an S-substituted glutathione + a halide anion + H(+)</text>
        <dbReference type="Rhea" id="RHEA:16437"/>
        <dbReference type="ChEBI" id="CHEBI:15378"/>
        <dbReference type="ChEBI" id="CHEBI:16042"/>
        <dbReference type="ChEBI" id="CHEBI:17792"/>
        <dbReference type="ChEBI" id="CHEBI:57925"/>
        <dbReference type="ChEBI" id="CHEBI:90779"/>
        <dbReference type="EC" id="2.5.1.18"/>
    </reaction>
</comment>
<dbReference type="PANTHER" id="PTHR42943:SF13">
    <property type="entry name" value="GLUTATHIONE S-TRANSFERASE KAPPA-RELATED"/>
    <property type="match status" value="1"/>
</dbReference>
<evidence type="ECO:0000256" key="3">
    <source>
        <dbReference type="ARBA" id="ARBA00047960"/>
    </source>
</evidence>
<dbReference type="InterPro" id="IPR014440">
    <property type="entry name" value="HCCAis_GSTk"/>
</dbReference>
<gene>
    <name evidence="7" type="ORF">BN869_000007831_1</name>
    <name evidence="8" type="ORF">IM811_003023</name>
</gene>
<dbReference type="SUPFAM" id="SSF52833">
    <property type="entry name" value="Thioredoxin-like"/>
    <property type="match status" value="1"/>
</dbReference>
<evidence type="ECO:0000256" key="4">
    <source>
        <dbReference type="PIRNR" id="PIRNR006386"/>
    </source>
</evidence>
<organism evidence="7">
    <name type="scientific">Bionectria ochroleuca</name>
    <name type="common">Gliocladium roseum</name>
    <dbReference type="NCBI Taxonomy" id="29856"/>
    <lineage>
        <taxon>Eukaryota</taxon>
        <taxon>Fungi</taxon>
        <taxon>Dikarya</taxon>
        <taxon>Ascomycota</taxon>
        <taxon>Pezizomycotina</taxon>
        <taxon>Sordariomycetes</taxon>
        <taxon>Hypocreomycetidae</taxon>
        <taxon>Hypocreales</taxon>
        <taxon>Bionectriaceae</taxon>
        <taxon>Clonostachys</taxon>
    </lineage>
</organism>
<dbReference type="GO" id="GO:0005739">
    <property type="term" value="C:mitochondrion"/>
    <property type="evidence" value="ECO:0007669"/>
    <property type="project" value="TreeGrafter"/>
</dbReference>
<dbReference type="InterPro" id="IPR036249">
    <property type="entry name" value="Thioredoxin-like_sf"/>
</dbReference>
<dbReference type="PANTHER" id="PTHR42943">
    <property type="entry name" value="GLUTATHIONE S-TRANSFERASE KAPPA"/>
    <property type="match status" value="1"/>
</dbReference>
<dbReference type="InterPro" id="IPR001853">
    <property type="entry name" value="DSBA-like_thioredoxin_dom"/>
</dbReference>
<accession>A0A0B7K361</accession>
<feature type="active site" description="Nucleophile" evidence="5">
    <location>
        <position position="16"/>
    </location>
</feature>
<protein>
    <recommendedName>
        <fullName evidence="4">Glutathione S-transferase kappa</fullName>
        <ecNumber evidence="4">2.5.1.18</ecNumber>
    </recommendedName>
</protein>
<dbReference type="GO" id="GO:0006749">
    <property type="term" value="P:glutathione metabolic process"/>
    <property type="evidence" value="ECO:0007669"/>
    <property type="project" value="TreeGrafter"/>
</dbReference>
<dbReference type="Proteomes" id="UP000616885">
    <property type="component" value="Unassembled WGS sequence"/>
</dbReference>
<evidence type="ECO:0000256" key="2">
    <source>
        <dbReference type="ARBA" id="ARBA00022679"/>
    </source>
</evidence>
<name>A0A0B7K361_BIOOC</name>
<evidence type="ECO:0000259" key="6">
    <source>
        <dbReference type="Pfam" id="PF01323"/>
    </source>
</evidence>
<reference evidence="7" key="1">
    <citation type="submission" date="2015-01" db="EMBL/GenBank/DDBJ databases">
        <authorList>
            <person name="Durling Mikael"/>
        </authorList>
    </citation>
    <scope>NUCLEOTIDE SEQUENCE</scope>
</reference>
<sequence length="227" mass="25846">MAPHKKKIEAYLDCVSPYSFLAFSYLSQRRQALEDLNVEIEFIPVFLGGIMASSGNKPPMALAAKSAYSPYDIKRAQKYFGLRFKVPDFFPFLSLLPQRCLTLVKEAYTEQYDALHKACFQALWLDHKDLSKQENMLAVLETVFGTEQATKILKDSQGPDVKKKLNDVTKHTAETLGAYGCPWFWVHDGKGKAEPFFGSDRFHYMWDFLDLPHQDLELVPAPALGKL</sequence>
<dbReference type="InterPro" id="IPR051924">
    <property type="entry name" value="GST_Kappa/NadH"/>
</dbReference>
<dbReference type="EMBL" id="CDPU01000025">
    <property type="protein sequence ID" value="CEO51773.1"/>
    <property type="molecule type" value="Genomic_DNA"/>
</dbReference>
<feature type="domain" description="DSBA-like thioredoxin" evidence="6">
    <location>
        <begin position="8"/>
        <end position="205"/>
    </location>
</feature>
<dbReference type="GO" id="GO:0004602">
    <property type="term" value="F:glutathione peroxidase activity"/>
    <property type="evidence" value="ECO:0007669"/>
    <property type="project" value="TreeGrafter"/>
</dbReference>
<dbReference type="AlphaFoldDB" id="A0A0B7K361"/>
<reference evidence="8" key="2">
    <citation type="submission" date="2020-10" db="EMBL/GenBank/DDBJ databases">
        <title>High-Quality Genome Resource of Clonostachys rosea strain S41 by Oxford Nanopore Long-Read Sequencing.</title>
        <authorList>
            <person name="Wang H."/>
        </authorList>
    </citation>
    <scope>NUCLEOTIDE SEQUENCE</scope>
    <source>
        <strain evidence="8">S41</strain>
    </source>
</reference>
<evidence type="ECO:0000256" key="1">
    <source>
        <dbReference type="ARBA" id="ARBA00006494"/>
    </source>
</evidence>
<dbReference type="PIRSF" id="PIRSF006386">
    <property type="entry name" value="HCCAis_GSTk"/>
    <property type="match status" value="1"/>
</dbReference>